<dbReference type="PRINTS" id="PR00398">
    <property type="entry name" value="STRDHORMONER"/>
</dbReference>
<dbReference type="Gene3D" id="3.30.50.10">
    <property type="entry name" value="Erythroid Transcription Factor GATA-1, subunit A"/>
    <property type="match status" value="1"/>
</dbReference>
<feature type="region of interest" description="Disordered" evidence="10">
    <location>
        <begin position="248"/>
        <end position="292"/>
    </location>
</feature>
<evidence type="ECO:0000259" key="11">
    <source>
        <dbReference type="PROSITE" id="PS51030"/>
    </source>
</evidence>
<keyword evidence="6 9" id="KW-0804">Transcription</keyword>
<dbReference type="GO" id="GO:0000978">
    <property type="term" value="F:RNA polymerase II cis-regulatory region sequence-specific DNA binding"/>
    <property type="evidence" value="ECO:0007669"/>
    <property type="project" value="TreeGrafter"/>
</dbReference>
<dbReference type="EMBL" id="BMAT01001843">
    <property type="protein sequence ID" value="GFR93494.1"/>
    <property type="molecule type" value="Genomic_DNA"/>
</dbReference>
<reference evidence="13 14" key="1">
    <citation type="journal article" date="2021" name="Elife">
        <title>Chloroplast acquisition without the gene transfer in kleptoplastic sea slugs, Plakobranchus ocellatus.</title>
        <authorList>
            <person name="Maeda T."/>
            <person name="Takahashi S."/>
            <person name="Yoshida T."/>
            <person name="Shimamura S."/>
            <person name="Takaki Y."/>
            <person name="Nagai Y."/>
            <person name="Toyoda A."/>
            <person name="Suzuki Y."/>
            <person name="Arimoto A."/>
            <person name="Ishii H."/>
            <person name="Satoh N."/>
            <person name="Nishiyama T."/>
            <person name="Hasebe M."/>
            <person name="Maruyama T."/>
            <person name="Minagawa J."/>
            <person name="Obokata J."/>
            <person name="Shigenobu S."/>
        </authorList>
    </citation>
    <scope>NUCLEOTIDE SEQUENCE [LARGE SCALE GENOMIC DNA]</scope>
</reference>
<proteinExistence type="inferred from homology"/>
<dbReference type="GO" id="GO:0004879">
    <property type="term" value="F:nuclear receptor activity"/>
    <property type="evidence" value="ECO:0007669"/>
    <property type="project" value="TreeGrafter"/>
</dbReference>
<dbReference type="PROSITE" id="PS51030">
    <property type="entry name" value="NUCLEAR_REC_DBD_2"/>
    <property type="match status" value="1"/>
</dbReference>
<dbReference type="PRINTS" id="PR00047">
    <property type="entry name" value="STROIDFINGER"/>
</dbReference>
<comment type="similarity">
    <text evidence="9">Belongs to the nuclear hormone receptor family.</text>
</comment>
<dbReference type="PROSITE" id="PS00031">
    <property type="entry name" value="NUCLEAR_REC_DBD_1"/>
    <property type="match status" value="1"/>
</dbReference>
<evidence type="ECO:0000259" key="12">
    <source>
        <dbReference type="PROSITE" id="PS51843"/>
    </source>
</evidence>
<feature type="domain" description="NR LBD" evidence="12">
    <location>
        <begin position="360"/>
        <end position="598"/>
    </location>
</feature>
<keyword evidence="4 9" id="KW-0805">Transcription regulation</keyword>
<evidence type="ECO:0000256" key="4">
    <source>
        <dbReference type="ARBA" id="ARBA00023015"/>
    </source>
</evidence>
<gene>
    <name evidence="13" type="ORF">ElyMa_000893900</name>
</gene>
<dbReference type="GO" id="GO:0000122">
    <property type="term" value="P:negative regulation of transcription by RNA polymerase II"/>
    <property type="evidence" value="ECO:0007669"/>
    <property type="project" value="TreeGrafter"/>
</dbReference>
<accession>A0AAV4H6X4</accession>
<evidence type="ECO:0000256" key="5">
    <source>
        <dbReference type="ARBA" id="ARBA00023125"/>
    </source>
</evidence>
<dbReference type="SMART" id="SM00430">
    <property type="entry name" value="HOLI"/>
    <property type="match status" value="1"/>
</dbReference>
<dbReference type="InterPro" id="IPR050234">
    <property type="entry name" value="Nuclear_hormone_rcpt_NR1"/>
</dbReference>
<organism evidence="13 14">
    <name type="scientific">Elysia marginata</name>
    <dbReference type="NCBI Taxonomy" id="1093978"/>
    <lineage>
        <taxon>Eukaryota</taxon>
        <taxon>Metazoa</taxon>
        <taxon>Spiralia</taxon>
        <taxon>Lophotrochozoa</taxon>
        <taxon>Mollusca</taxon>
        <taxon>Gastropoda</taxon>
        <taxon>Heterobranchia</taxon>
        <taxon>Euthyneura</taxon>
        <taxon>Panpulmonata</taxon>
        <taxon>Sacoglossa</taxon>
        <taxon>Placobranchoidea</taxon>
        <taxon>Plakobranchidae</taxon>
        <taxon>Elysia</taxon>
    </lineage>
</organism>
<comment type="caution">
    <text evidence="13">The sequence shown here is derived from an EMBL/GenBank/DDBJ whole genome shotgun (WGS) entry which is preliminary data.</text>
</comment>
<evidence type="ECO:0000313" key="14">
    <source>
        <dbReference type="Proteomes" id="UP000762676"/>
    </source>
</evidence>
<dbReference type="SUPFAM" id="SSF57716">
    <property type="entry name" value="Glucocorticoid receptor-like (DNA-binding domain)"/>
    <property type="match status" value="1"/>
</dbReference>
<dbReference type="InterPro" id="IPR013088">
    <property type="entry name" value="Znf_NHR/GATA"/>
</dbReference>
<dbReference type="Gene3D" id="1.10.565.10">
    <property type="entry name" value="Retinoid X Receptor"/>
    <property type="match status" value="1"/>
</dbReference>
<keyword evidence="8 9" id="KW-0539">Nucleus</keyword>
<dbReference type="Pfam" id="PF00104">
    <property type="entry name" value="Hormone_recep"/>
    <property type="match status" value="1"/>
</dbReference>
<dbReference type="InterPro" id="IPR035500">
    <property type="entry name" value="NHR-like_dom_sf"/>
</dbReference>
<feature type="domain" description="Nuclear receptor" evidence="11">
    <location>
        <begin position="49"/>
        <end position="124"/>
    </location>
</feature>
<dbReference type="Proteomes" id="UP000762676">
    <property type="component" value="Unassembled WGS sequence"/>
</dbReference>
<evidence type="ECO:0000256" key="8">
    <source>
        <dbReference type="ARBA" id="ARBA00023242"/>
    </source>
</evidence>
<evidence type="ECO:0000256" key="10">
    <source>
        <dbReference type="SAM" id="MobiDB-lite"/>
    </source>
</evidence>
<dbReference type="SUPFAM" id="SSF48508">
    <property type="entry name" value="Nuclear receptor ligand-binding domain"/>
    <property type="match status" value="1"/>
</dbReference>
<dbReference type="InterPro" id="IPR000536">
    <property type="entry name" value="Nucl_hrmn_rcpt_lig-bd"/>
</dbReference>
<dbReference type="InterPro" id="IPR001628">
    <property type="entry name" value="Znf_hrmn_rcpt"/>
</dbReference>
<dbReference type="InterPro" id="IPR001723">
    <property type="entry name" value="Nuclear_hrmn_rcpt"/>
</dbReference>
<dbReference type="Pfam" id="PF00105">
    <property type="entry name" value="zf-C4"/>
    <property type="match status" value="1"/>
</dbReference>
<dbReference type="GO" id="GO:0030154">
    <property type="term" value="P:cell differentiation"/>
    <property type="evidence" value="ECO:0007669"/>
    <property type="project" value="TreeGrafter"/>
</dbReference>
<evidence type="ECO:0000256" key="9">
    <source>
        <dbReference type="RuleBase" id="RU004334"/>
    </source>
</evidence>
<dbReference type="GO" id="GO:0045944">
    <property type="term" value="P:positive regulation of transcription by RNA polymerase II"/>
    <property type="evidence" value="ECO:0007669"/>
    <property type="project" value="TreeGrafter"/>
</dbReference>
<comment type="subcellular location">
    <subcellularLocation>
        <location evidence="9">Nucleus</location>
    </subcellularLocation>
</comment>
<dbReference type="AlphaFoldDB" id="A0AAV4H6X4"/>
<keyword evidence="1 9" id="KW-0479">Metal-binding</keyword>
<name>A0AAV4H6X4_9GAST</name>
<feature type="region of interest" description="Disordered" evidence="10">
    <location>
        <begin position="128"/>
        <end position="184"/>
    </location>
</feature>
<dbReference type="PROSITE" id="PS51843">
    <property type="entry name" value="NR_LBD"/>
    <property type="match status" value="1"/>
</dbReference>
<keyword evidence="14" id="KW-1185">Reference proteome</keyword>
<evidence type="ECO:0000256" key="1">
    <source>
        <dbReference type="ARBA" id="ARBA00022723"/>
    </source>
</evidence>
<dbReference type="GO" id="GO:0008270">
    <property type="term" value="F:zinc ion binding"/>
    <property type="evidence" value="ECO:0007669"/>
    <property type="project" value="UniProtKB-KW"/>
</dbReference>
<evidence type="ECO:0000256" key="3">
    <source>
        <dbReference type="ARBA" id="ARBA00022833"/>
    </source>
</evidence>
<protein>
    <submittedName>
        <fullName evidence="13">Vitamin D3 receptor B</fullName>
    </submittedName>
</protein>
<evidence type="ECO:0000313" key="13">
    <source>
        <dbReference type="EMBL" id="GFR93494.1"/>
    </source>
</evidence>
<feature type="compositionally biased region" description="Low complexity" evidence="10">
    <location>
        <begin position="267"/>
        <end position="280"/>
    </location>
</feature>
<dbReference type="PANTHER" id="PTHR24082">
    <property type="entry name" value="NUCLEAR HORMONE RECEPTOR"/>
    <property type="match status" value="1"/>
</dbReference>
<evidence type="ECO:0000256" key="7">
    <source>
        <dbReference type="ARBA" id="ARBA00023170"/>
    </source>
</evidence>
<dbReference type="GO" id="GO:0005634">
    <property type="term" value="C:nucleus"/>
    <property type="evidence" value="ECO:0007669"/>
    <property type="project" value="UniProtKB-SubCell"/>
</dbReference>
<keyword evidence="2 9" id="KW-0863">Zinc-finger</keyword>
<sequence length="598" mass="67347">MYRALWIVPQPSGDPIVSNIILKGDNSASKPAAGKREQKRRPKPRDGTVLFCGVCGDRALGYNFDAISCESCKAFFRRNALKTKPFTCSFDGNCKLDAHTRKFCSGCRMKKCFAVGMKKEWILSEDQLSKRRKRQQSRQSVSEEVSEIQPCTSTSAEPSSSYYAQRVSSPHSVGDSQSPPFKSHYQVHNNHFQYNGGYSREDSCDSSMQATSSFRSSHYELCPTLSQQQHKHPHDPYRPAHVYERKWSQCSQDSMDSSPQHSPPYPTSSTSMSGYTSRSPYPSPDGSSGLTAMGAPAQKCLKLESYSHDSTYYLEPVPPSQVNSVHETINTSPEHFALPLEVKSEPLTGNEEYSVPLSPYIKDMLSQLQTVYSDIFEAPYAPEQVPKFTDTPKSADDVFNMTDIFIRRLIKFAKNLPEFKNLDQSDQICLLKGGIMEMFLLRSAMGFDSKSRGWKFKVQNEQCDTGKPKEGKLDSKVLNTLGSSMVMSHITFVQQLQEVTRNDRLVLILLFVIELMSPDRPSLDNHVSVAKCQERHLVWLKAYLDSTMTVVEARSVFSQLLEKLHDVRLLSDESGHLTSSLEISKLAPLLVEVLDLKK</sequence>
<dbReference type="SMART" id="SM00399">
    <property type="entry name" value="ZnF_C4"/>
    <property type="match status" value="1"/>
</dbReference>
<keyword evidence="7 9" id="KW-0675">Receptor</keyword>
<evidence type="ECO:0000256" key="6">
    <source>
        <dbReference type="ARBA" id="ARBA00023163"/>
    </source>
</evidence>
<evidence type="ECO:0000256" key="2">
    <source>
        <dbReference type="ARBA" id="ARBA00022771"/>
    </source>
</evidence>
<feature type="compositionally biased region" description="Polar residues" evidence="10">
    <location>
        <begin position="149"/>
        <end position="184"/>
    </location>
</feature>
<keyword evidence="3 9" id="KW-0862">Zinc</keyword>
<dbReference type="PANTHER" id="PTHR24082:SF283">
    <property type="entry name" value="NUCLEAR HORMONE RECEPTOR HR96"/>
    <property type="match status" value="1"/>
</dbReference>
<keyword evidence="5 9" id="KW-0238">DNA-binding</keyword>